<proteinExistence type="predicted"/>
<evidence type="ECO:0000313" key="2">
    <source>
        <dbReference type="EMBL" id="KAJ8876957.1"/>
    </source>
</evidence>
<reference evidence="2 3" key="1">
    <citation type="submission" date="2023-02" db="EMBL/GenBank/DDBJ databases">
        <title>LHISI_Scaffold_Assembly.</title>
        <authorList>
            <person name="Stuart O.P."/>
            <person name="Cleave R."/>
            <person name="Magrath M.J.L."/>
            <person name="Mikheyev A.S."/>
        </authorList>
    </citation>
    <scope>NUCLEOTIDE SEQUENCE [LARGE SCALE GENOMIC DNA]</scope>
    <source>
        <strain evidence="2">Daus_M_001</strain>
        <tissue evidence="2">Leg muscle</tissue>
    </source>
</reference>
<accession>A0ABQ9GY70</accession>
<gene>
    <name evidence="2" type="ORF">PR048_021407</name>
</gene>
<name>A0ABQ9GY70_9NEOP</name>
<organism evidence="2 3">
    <name type="scientific">Dryococelus australis</name>
    <dbReference type="NCBI Taxonomy" id="614101"/>
    <lineage>
        <taxon>Eukaryota</taxon>
        <taxon>Metazoa</taxon>
        <taxon>Ecdysozoa</taxon>
        <taxon>Arthropoda</taxon>
        <taxon>Hexapoda</taxon>
        <taxon>Insecta</taxon>
        <taxon>Pterygota</taxon>
        <taxon>Neoptera</taxon>
        <taxon>Polyneoptera</taxon>
        <taxon>Phasmatodea</taxon>
        <taxon>Verophasmatodea</taxon>
        <taxon>Anareolatae</taxon>
        <taxon>Phasmatidae</taxon>
        <taxon>Eurycanthinae</taxon>
        <taxon>Dryococelus</taxon>
    </lineage>
</organism>
<keyword evidence="3" id="KW-1185">Reference proteome</keyword>
<dbReference type="EMBL" id="JARBHB010000008">
    <property type="protein sequence ID" value="KAJ8876957.1"/>
    <property type="molecule type" value="Genomic_DNA"/>
</dbReference>
<dbReference type="Proteomes" id="UP001159363">
    <property type="component" value="Chromosome 7"/>
</dbReference>
<feature type="region of interest" description="Disordered" evidence="1">
    <location>
        <begin position="253"/>
        <end position="293"/>
    </location>
</feature>
<protein>
    <submittedName>
        <fullName evidence="2">Uncharacterized protein</fullName>
    </submittedName>
</protein>
<sequence length="431" mass="47221">MADRRKVTRASKVLTLYRAQPVPRIHSTSAPSHLKAVHDKAGDFSSVVKNNLAVCNKQFDGNVATSAGSPQLYVRLSTLVDILCLDLDRAKKIDNDNSGLQYNKIRKSPELLTSIDATALGILEPAAAAAVNGKFWSWPNSTGLAAGFLAAVSLLVSPKVNRVQIPVGSIPDLRMWELCRTMPLVGGFSRGSPVSPALSFRCCSIITSITLISAHDLAVKSRPNVITHSHSIYLKNKHMLEELLRGTAEHLRVHSTNPSRRLPNTPVSRAENCRVRPSRAEDRQPQPQSSHQSPYFRLFTLNEAVLLTDSWCGGRAGDLPCRGRRLRGPAAFRLQVGHPTPDCDNMPLSATTCDYQQLPATTYGNLKLPMATYDYLRLLVTACGNLGLPATTSDYLRLTATTLTTCDNFRQLETTCDYLRQLATFASKAAK</sequence>
<evidence type="ECO:0000313" key="3">
    <source>
        <dbReference type="Proteomes" id="UP001159363"/>
    </source>
</evidence>
<comment type="caution">
    <text evidence="2">The sequence shown here is derived from an EMBL/GenBank/DDBJ whole genome shotgun (WGS) entry which is preliminary data.</text>
</comment>
<evidence type="ECO:0000256" key="1">
    <source>
        <dbReference type="SAM" id="MobiDB-lite"/>
    </source>
</evidence>
<feature type="compositionally biased region" description="Basic and acidic residues" evidence="1">
    <location>
        <begin position="271"/>
        <end position="284"/>
    </location>
</feature>